<comment type="caution">
    <text evidence="6">The sequence shown here is derived from an EMBL/GenBank/DDBJ whole genome shotgun (WGS) entry which is preliminary data.</text>
</comment>
<dbReference type="EMBL" id="JAOYFB010000038">
    <property type="protein sequence ID" value="KAK4026549.1"/>
    <property type="molecule type" value="Genomic_DNA"/>
</dbReference>
<dbReference type="InterPro" id="IPR050822">
    <property type="entry name" value="Cerebellin_Synaptic_Org"/>
</dbReference>
<keyword evidence="4" id="KW-0175">Coiled coil</keyword>
<accession>A0ABR0AN62</accession>
<evidence type="ECO:0000313" key="6">
    <source>
        <dbReference type="EMBL" id="KAK4026549.1"/>
    </source>
</evidence>
<organism evidence="6 7">
    <name type="scientific">Daphnia magna</name>
    <dbReference type="NCBI Taxonomy" id="35525"/>
    <lineage>
        <taxon>Eukaryota</taxon>
        <taxon>Metazoa</taxon>
        <taxon>Ecdysozoa</taxon>
        <taxon>Arthropoda</taxon>
        <taxon>Crustacea</taxon>
        <taxon>Branchiopoda</taxon>
        <taxon>Diplostraca</taxon>
        <taxon>Cladocera</taxon>
        <taxon>Anomopoda</taxon>
        <taxon>Daphniidae</taxon>
        <taxon>Daphnia</taxon>
    </lineage>
</organism>
<comment type="subcellular location">
    <subcellularLocation>
        <location evidence="1">Secreted</location>
    </subcellularLocation>
</comment>
<reference evidence="6 7" key="1">
    <citation type="journal article" date="2023" name="Nucleic Acids Res.">
        <title>The hologenome of Daphnia magna reveals possible DNA methylation and microbiome-mediated evolution of the host genome.</title>
        <authorList>
            <person name="Chaturvedi A."/>
            <person name="Li X."/>
            <person name="Dhandapani V."/>
            <person name="Marshall H."/>
            <person name="Kissane S."/>
            <person name="Cuenca-Cambronero M."/>
            <person name="Asole G."/>
            <person name="Calvet F."/>
            <person name="Ruiz-Romero M."/>
            <person name="Marangio P."/>
            <person name="Guigo R."/>
            <person name="Rago D."/>
            <person name="Mirbahai L."/>
            <person name="Eastwood N."/>
            <person name="Colbourne J.K."/>
            <person name="Zhou J."/>
            <person name="Mallon E."/>
            <person name="Orsini L."/>
        </authorList>
    </citation>
    <scope>NUCLEOTIDE SEQUENCE [LARGE SCALE GENOMIC DNA]</scope>
    <source>
        <strain evidence="6">LRV0_1</strain>
    </source>
</reference>
<dbReference type="Proteomes" id="UP001234178">
    <property type="component" value="Unassembled WGS sequence"/>
</dbReference>
<protein>
    <recommendedName>
        <fullName evidence="5">C1q domain-containing protein</fullName>
    </recommendedName>
</protein>
<evidence type="ECO:0000313" key="7">
    <source>
        <dbReference type="Proteomes" id="UP001234178"/>
    </source>
</evidence>
<evidence type="ECO:0000256" key="4">
    <source>
        <dbReference type="SAM" id="Coils"/>
    </source>
</evidence>
<dbReference type="Pfam" id="PF00386">
    <property type="entry name" value="C1q"/>
    <property type="match status" value="1"/>
</dbReference>
<keyword evidence="7" id="KW-1185">Reference proteome</keyword>
<keyword evidence="3" id="KW-0732">Signal</keyword>
<dbReference type="PANTHER" id="PTHR22923">
    <property type="entry name" value="CEREBELLIN-RELATED"/>
    <property type="match status" value="1"/>
</dbReference>
<name>A0ABR0AN62_9CRUS</name>
<evidence type="ECO:0000259" key="5">
    <source>
        <dbReference type="PROSITE" id="PS50871"/>
    </source>
</evidence>
<feature type="domain" description="C1q" evidence="5">
    <location>
        <begin position="154"/>
        <end position="246"/>
    </location>
</feature>
<dbReference type="SUPFAM" id="SSF49842">
    <property type="entry name" value="TNF-like"/>
    <property type="match status" value="1"/>
</dbReference>
<feature type="coiled-coil region" evidence="4">
    <location>
        <begin position="37"/>
        <end position="64"/>
    </location>
</feature>
<keyword evidence="2" id="KW-0964">Secreted</keyword>
<dbReference type="InterPro" id="IPR008983">
    <property type="entry name" value="Tumour_necrosis_fac-like_dom"/>
</dbReference>
<dbReference type="InterPro" id="IPR001073">
    <property type="entry name" value="C1q_dom"/>
</dbReference>
<sequence>MLAVILCLKAAIGSGSNVFRIRSHLLLITSNSQVRNQQVLEAQVTRLEAEMIEMKAKVARTEALELQVNQEASLLNALQTENQNSAAKVALPDSKTQRDWNSRLSKVTYWPIRNPISNVLCRSLQHGSHSERSLFPQNQQVFQTFQKWIGYAYVKSLPTYFYVQRNSNFNTVGVPIPFQLAKVNTGGAMDLHSGKFTALRKGTYFFSFTGEAWIPPNMTWAQLGVGLMMNGVQIGLGHVEGHANWK</sequence>
<proteinExistence type="predicted"/>
<dbReference type="PANTHER" id="PTHR22923:SF62">
    <property type="entry name" value="CVP18"/>
    <property type="match status" value="1"/>
</dbReference>
<dbReference type="PROSITE" id="PS50871">
    <property type="entry name" value="C1Q"/>
    <property type="match status" value="1"/>
</dbReference>
<evidence type="ECO:0000256" key="3">
    <source>
        <dbReference type="ARBA" id="ARBA00022729"/>
    </source>
</evidence>
<evidence type="ECO:0000256" key="1">
    <source>
        <dbReference type="ARBA" id="ARBA00004613"/>
    </source>
</evidence>
<evidence type="ECO:0000256" key="2">
    <source>
        <dbReference type="ARBA" id="ARBA00022525"/>
    </source>
</evidence>
<gene>
    <name evidence="6" type="ORF">OUZ56_015552</name>
</gene>
<dbReference type="Gene3D" id="2.60.120.40">
    <property type="match status" value="1"/>
</dbReference>